<protein>
    <submittedName>
        <fullName evidence="1">Uncharacterized protein</fullName>
    </submittedName>
</protein>
<reference evidence="1" key="1">
    <citation type="submission" date="2016-02" db="EMBL/GenBank/DDBJ databases">
        <title>Draft Genome Sequence of Sporotomaculum syntrophicum Strain FB, a Syntrophic Benzoate Degrader.</title>
        <authorList>
            <person name="Nobu M.K."/>
            <person name="Narihiro T."/>
            <person name="Qiu Y.-L."/>
            <person name="Ohashi A."/>
            <person name="Liu W.-T."/>
            <person name="Yuji S."/>
        </authorList>
    </citation>
    <scope>NUCLEOTIDE SEQUENCE</scope>
    <source>
        <strain evidence="1">FB</strain>
    </source>
</reference>
<dbReference type="AlphaFoldDB" id="A0A9D3AXQ7"/>
<keyword evidence="2" id="KW-1185">Reference proteome</keyword>
<accession>A0A9D3AXQ7</accession>
<comment type="caution">
    <text evidence="1">The sequence shown here is derived from an EMBL/GenBank/DDBJ whole genome shotgun (WGS) entry which is preliminary data.</text>
</comment>
<gene>
    <name evidence="1" type="ORF">SPSYN_01423</name>
</gene>
<organism evidence="1 2">
    <name type="scientific">Sporotomaculum syntrophicum</name>
    <dbReference type="NCBI Taxonomy" id="182264"/>
    <lineage>
        <taxon>Bacteria</taxon>
        <taxon>Bacillati</taxon>
        <taxon>Bacillota</taxon>
        <taxon>Clostridia</taxon>
        <taxon>Eubacteriales</taxon>
        <taxon>Desulfallaceae</taxon>
        <taxon>Sporotomaculum</taxon>
    </lineage>
</organism>
<name>A0A9D3AXQ7_9FIRM</name>
<sequence length="140" mass="15856">MTEIKAEQNLPQIYTQAFDSFMPLDAGLNSNMEYIAIDMTGLNLNAQDKATILDYFKKYKVTVMEASFDDLKQKSLFDEKHMILNGILLSIKKVDIKSDTKVQIEGSKYRSGNGAIGVVTTIIYMDNSWQIDKADITWIS</sequence>
<dbReference type="EMBL" id="LSRS01000003">
    <property type="protein sequence ID" value="KAF1085287.1"/>
    <property type="molecule type" value="Genomic_DNA"/>
</dbReference>
<evidence type="ECO:0000313" key="1">
    <source>
        <dbReference type="EMBL" id="KAF1085287.1"/>
    </source>
</evidence>
<proteinExistence type="predicted"/>
<evidence type="ECO:0000313" key="2">
    <source>
        <dbReference type="Proteomes" id="UP000798488"/>
    </source>
</evidence>
<dbReference type="Proteomes" id="UP000798488">
    <property type="component" value="Unassembled WGS sequence"/>
</dbReference>